<comment type="caution">
    <text evidence="2">The sequence shown here is derived from an EMBL/GenBank/DDBJ whole genome shotgun (WGS) entry which is preliminary data.</text>
</comment>
<feature type="chain" id="PRO_5034506917" evidence="1">
    <location>
        <begin position="22"/>
        <end position="57"/>
    </location>
</feature>
<sequence length="57" mass="5448">MKLGSPIAGAALSLAAGAAPAGLSGDGVLVHRSGMTLYIFDNDRPGVSNCTGGCAAS</sequence>
<feature type="signal peptide" evidence="1">
    <location>
        <begin position="1"/>
        <end position="21"/>
    </location>
</feature>
<dbReference type="Proteomes" id="UP000244037">
    <property type="component" value="Unassembled WGS sequence"/>
</dbReference>
<name>A0A8E2VP12_9RHOB</name>
<proteinExistence type="predicted"/>
<dbReference type="AlphaFoldDB" id="A0A8E2VP12"/>
<keyword evidence="1" id="KW-0732">Signal</keyword>
<dbReference type="InterPro" id="IPR005297">
    <property type="entry name" value="Lipoprotein_repeat"/>
</dbReference>
<reference evidence="2 3" key="1">
    <citation type="submission" date="2018-04" db="EMBL/GenBank/DDBJ databases">
        <title>Genomic Encyclopedia of Archaeal and Bacterial Type Strains, Phase II (KMG-II): from individual species to whole genera.</title>
        <authorList>
            <person name="Goeker M."/>
        </authorList>
    </citation>
    <scope>NUCLEOTIDE SEQUENCE [LARGE SCALE GENOMIC DNA]</scope>
    <source>
        <strain evidence="2 3">DSM 19783</strain>
    </source>
</reference>
<dbReference type="RefSeq" id="WP_215731076.1">
    <property type="nucleotide sequence ID" value="NZ_QAYC01000002.1"/>
</dbReference>
<dbReference type="Pfam" id="PF03640">
    <property type="entry name" value="Lipoprotein_15"/>
    <property type="match status" value="1"/>
</dbReference>
<accession>A0A8E2VP12</accession>
<evidence type="ECO:0000313" key="2">
    <source>
        <dbReference type="EMBL" id="PTW51399.1"/>
    </source>
</evidence>
<evidence type="ECO:0000313" key="3">
    <source>
        <dbReference type="Proteomes" id="UP000244037"/>
    </source>
</evidence>
<dbReference type="EMBL" id="QAYC01000002">
    <property type="protein sequence ID" value="PTW51399.1"/>
    <property type="molecule type" value="Genomic_DNA"/>
</dbReference>
<gene>
    <name evidence="2" type="ORF">C8N38_102192</name>
</gene>
<organism evidence="2 3">
    <name type="scientific">Rhodovulum kholense</name>
    <dbReference type="NCBI Taxonomy" id="453584"/>
    <lineage>
        <taxon>Bacteria</taxon>
        <taxon>Pseudomonadati</taxon>
        <taxon>Pseudomonadota</taxon>
        <taxon>Alphaproteobacteria</taxon>
        <taxon>Rhodobacterales</taxon>
        <taxon>Paracoccaceae</taxon>
        <taxon>Rhodovulum</taxon>
    </lineage>
</organism>
<evidence type="ECO:0000256" key="1">
    <source>
        <dbReference type="SAM" id="SignalP"/>
    </source>
</evidence>
<keyword evidence="3" id="KW-1185">Reference proteome</keyword>
<protein>
    <submittedName>
        <fullName evidence="2">Secreted repeat protein with Y-X4-D motif</fullName>
    </submittedName>
</protein>